<dbReference type="EMBL" id="JSZA02000049">
    <property type="protein sequence ID" value="KHD05808.1"/>
    <property type="molecule type" value="Genomic_DNA"/>
</dbReference>
<reference evidence="1 2" key="1">
    <citation type="journal article" date="2016" name="Front. Microbiol.">
        <title>Single-Cell (Meta-)Genomics of a Dimorphic Candidatus Thiomargarita nelsonii Reveals Genomic Plasticity.</title>
        <authorList>
            <person name="Flood B.E."/>
            <person name="Fliss P."/>
            <person name="Jones D.S."/>
            <person name="Dick G.J."/>
            <person name="Jain S."/>
            <person name="Kaster A.K."/>
            <person name="Winkel M."/>
            <person name="Mussmann M."/>
            <person name="Bailey J."/>
        </authorList>
    </citation>
    <scope>NUCLEOTIDE SEQUENCE [LARGE SCALE GENOMIC DNA]</scope>
    <source>
        <strain evidence="1">Hydrate Ridge</strain>
    </source>
</reference>
<keyword evidence="2" id="KW-1185">Reference proteome</keyword>
<gene>
    <name evidence="1" type="ORF">PN36_14475</name>
</gene>
<sequence>MAGLLLFGKFPQRFKPVFVVKAIVFPGDNVDISQYFDNEDIEGNLLQVYKDSFAFCTKNGAKKTEPNKLKACVR</sequence>
<organism evidence="1 2">
    <name type="scientific">Candidatus Thiomargarita nelsonii</name>
    <dbReference type="NCBI Taxonomy" id="1003181"/>
    <lineage>
        <taxon>Bacteria</taxon>
        <taxon>Pseudomonadati</taxon>
        <taxon>Pseudomonadota</taxon>
        <taxon>Gammaproteobacteria</taxon>
        <taxon>Thiotrichales</taxon>
        <taxon>Thiotrichaceae</taxon>
        <taxon>Thiomargarita</taxon>
    </lineage>
</organism>
<evidence type="ECO:0000313" key="2">
    <source>
        <dbReference type="Proteomes" id="UP000030428"/>
    </source>
</evidence>
<proteinExistence type="predicted"/>
<name>A0A0A6P4V6_9GAMM</name>
<accession>A0A0A6P4V6</accession>
<dbReference type="Proteomes" id="UP000030428">
    <property type="component" value="Unassembled WGS sequence"/>
</dbReference>
<comment type="caution">
    <text evidence="1">The sequence shown here is derived from an EMBL/GenBank/DDBJ whole genome shotgun (WGS) entry which is preliminary data.</text>
</comment>
<dbReference type="AlphaFoldDB" id="A0A0A6P4V6"/>
<evidence type="ECO:0000313" key="1">
    <source>
        <dbReference type="EMBL" id="KHD05808.1"/>
    </source>
</evidence>
<protein>
    <submittedName>
        <fullName evidence="1">Uncharacterized protein</fullName>
    </submittedName>
</protein>